<reference evidence="3 4" key="1">
    <citation type="submission" date="2020-01" db="EMBL/GenBank/DDBJ databases">
        <title>Investigation of new actinobacteria for the biodesulphurisation of diesel fuel.</title>
        <authorList>
            <person name="Athi Narayanan S.M."/>
        </authorList>
    </citation>
    <scope>NUCLEOTIDE SEQUENCE [LARGE SCALE GENOMIC DNA]</scope>
    <source>
        <strain evidence="3 4">213E</strain>
    </source>
</reference>
<dbReference type="EMBL" id="JAADZU010000102">
    <property type="protein sequence ID" value="NDK92158.1"/>
    <property type="molecule type" value="Genomic_DNA"/>
</dbReference>
<comment type="caution">
    <text evidence="3">The sequence shown here is derived from an EMBL/GenBank/DDBJ whole genome shotgun (WGS) entry which is preliminary data.</text>
</comment>
<keyword evidence="4" id="KW-1185">Reference proteome</keyword>
<keyword evidence="2" id="KW-0472">Membrane</keyword>
<feature type="compositionally biased region" description="Low complexity" evidence="1">
    <location>
        <begin position="365"/>
        <end position="394"/>
    </location>
</feature>
<evidence type="ECO:0000256" key="2">
    <source>
        <dbReference type="SAM" id="Phobius"/>
    </source>
</evidence>
<keyword evidence="2" id="KW-1133">Transmembrane helix</keyword>
<name>A0A7K3LV38_9ACTN</name>
<sequence length="403" mass="39930">MSQPTEFSVAEPAVLGVSVLGEEIAMVVRDATGDIVASNLVELTDGAPASAAAAFADLVESAPFRVADIVIACARDDVRAHLESVMHGPSAPAWASSVGFVDLPSVLAQAARREADGVVVAVALDGSGAVAAGRTIALVDASHGTAVEALEVPVGQQVPVTYPEGLQPLADYLAASSVPRVVCVGSGADTPGVVGAIESAGVRVTVVPAPVFALAQGTTQLLATTTHRSTPAVGAAAPVPVAAVAAAVPPGAAPTAPADPALLATAPTTSSARGRTGFGLRWWAIGGAAGVAALVCLTVLVALFTGDDGTSPAATTSTVTVPGTTEQVTVTRTVAGDAATVTDEQTVTRTVTASPQTRTTERTVTETVTETAEATVTATESETVTETVTESPQGQSGGFGPQE</sequence>
<feature type="transmembrane region" description="Helical" evidence="2">
    <location>
        <begin position="282"/>
        <end position="304"/>
    </location>
</feature>
<evidence type="ECO:0000256" key="1">
    <source>
        <dbReference type="SAM" id="MobiDB-lite"/>
    </source>
</evidence>
<dbReference type="AlphaFoldDB" id="A0A7K3LV38"/>
<proteinExistence type="predicted"/>
<accession>A0A7K3LV38</accession>
<organism evidence="3 4">
    <name type="scientific">Gordonia desulfuricans</name>
    <dbReference type="NCBI Taxonomy" id="89051"/>
    <lineage>
        <taxon>Bacteria</taxon>
        <taxon>Bacillati</taxon>
        <taxon>Actinomycetota</taxon>
        <taxon>Actinomycetes</taxon>
        <taxon>Mycobacteriales</taxon>
        <taxon>Gordoniaceae</taxon>
        <taxon>Gordonia</taxon>
    </lineage>
</organism>
<protein>
    <submittedName>
        <fullName evidence="3">Uncharacterized protein</fullName>
    </submittedName>
</protein>
<gene>
    <name evidence="3" type="ORF">GYA93_21705</name>
</gene>
<dbReference type="Proteomes" id="UP000466307">
    <property type="component" value="Unassembled WGS sequence"/>
</dbReference>
<keyword evidence="2" id="KW-0812">Transmembrane</keyword>
<evidence type="ECO:0000313" key="3">
    <source>
        <dbReference type="EMBL" id="NDK92158.1"/>
    </source>
</evidence>
<evidence type="ECO:0000313" key="4">
    <source>
        <dbReference type="Proteomes" id="UP000466307"/>
    </source>
</evidence>
<dbReference type="RefSeq" id="WP_162128890.1">
    <property type="nucleotide sequence ID" value="NZ_JAADZU010000102.1"/>
</dbReference>
<feature type="region of interest" description="Disordered" evidence="1">
    <location>
        <begin position="348"/>
        <end position="403"/>
    </location>
</feature>